<comment type="caution">
    <text evidence="2">The sequence shown here is derived from an EMBL/GenBank/DDBJ whole genome shotgun (WGS) entry which is preliminary data.</text>
</comment>
<accession>A0ABR2RZJ8</accession>
<evidence type="ECO:0000256" key="1">
    <source>
        <dbReference type="SAM" id="MobiDB-lite"/>
    </source>
</evidence>
<organism evidence="2 3">
    <name type="scientific">Hibiscus sabdariffa</name>
    <name type="common">roselle</name>
    <dbReference type="NCBI Taxonomy" id="183260"/>
    <lineage>
        <taxon>Eukaryota</taxon>
        <taxon>Viridiplantae</taxon>
        <taxon>Streptophyta</taxon>
        <taxon>Embryophyta</taxon>
        <taxon>Tracheophyta</taxon>
        <taxon>Spermatophyta</taxon>
        <taxon>Magnoliopsida</taxon>
        <taxon>eudicotyledons</taxon>
        <taxon>Gunneridae</taxon>
        <taxon>Pentapetalae</taxon>
        <taxon>rosids</taxon>
        <taxon>malvids</taxon>
        <taxon>Malvales</taxon>
        <taxon>Malvaceae</taxon>
        <taxon>Malvoideae</taxon>
        <taxon>Hibiscus</taxon>
    </lineage>
</organism>
<dbReference type="EMBL" id="JBBPBN010000019">
    <property type="protein sequence ID" value="KAK9018201.1"/>
    <property type="molecule type" value="Genomic_DNA"/>
</dbReference>
<reference evidence="2 3" key="1">
    <citation type="journal article" date="2024" name="G3 (Bethesda)">
        <title>Genome assembly of Hibiscus sabdariffa L. provides insights into metabolisms of medicinal natural products.</title>
        <authorList>
            <person name="Kim T."/>
        </authorList>
    </citation>
    <scope>NUCLEOTIDE SEQUENCE [LARGE SCALE GENOMIC DNA]</scope>
    <source>
        <strain evidence="2">TK-2024</strain>
        <tissue evidence="2">Old leaves</tissue>
    </source>
</reference>
<keyword evidence="3" id="KW-1185">Reference proteome</keyword>
<evidence type="ECO:0000313" key="2">
    <source>
        <dbReference type="EMBL" id="KAK9018201.1"/>
    </source>
</evidence>
<dbReference type="Proteomes" id="UP001396334">
    <property type="component" value="Unassembled WGS sequence"/>
</dbReference>
<feature type="compositionally biased region" description="Low complexity" evidence="1">
    <location>
        <begin position="85"/>
        <end position="95"/>
    </location>
</feature>
<evidence type="ECO:0000313" key="3">
    <source>
        <dbReference type="Proteomes" id="UP001396334"/>
    </source>
</evidence>
<gene>
    <name evidence="2" type="ORF">V6N11_001180</name>
</gene>
<sequence>MDLYLWFQTTRNCMQAEDGGYEYAGLSWCRYVLMEEQVTETFLIREAPQSDISERLYSYYYGSVEYTKSPEHPLPASQVDRHPGSSHIPSGSSPPWRRVNFV</sequence>
<protein>
    <submittedName>
        <fullName evidence="2">Uncharacterized protein</fullName>
    </submittedName>
</protein>
<feature type="region of interest" description="Disordered" evidence="1">
    <location>
        <begin position="71"/>
        <end position="102"/>
    </location>
</feature>
<proteinExistence type="predicted"/>
<name>A0ABR2RZJ8_9ROSI</name>